<dbReference type="KEGG" id="msex:115446675"/>
<dbReference type="PANTHER" id="PTHR10174:SF222">
    <property type="entry name" value="GH10083P-RELATED"/>
    <property type="match status" value="1"/>
</dbReference>
<feature type="non-terminal residue" evidence="2">
    <location>
        <position position="278"/>
    </location>
</feature>
<dbReference type="Pfam" id="PF00650">
    <property type="entry name" value="CRAL_TRIO"/>
    <property type="match status" value="1"/>
</dbReference>
<feature type="domain" description="CRAL-TRIO" evidence="1">
    <location>
        <begin position="27"/>
        <end position="230"/>
    </location>
</feature>
<name>A0A0S2Z396_MANSE</name>
<dbReference type="OrthoDB" id="1434354at2759"/>
<dbReference type="GO" id="GO:1902936">
    <property type="term" value="F:phosphatidylinositol bisphosphate binding"/>
    <property type="evidence" value="ECO:0007669"/>
    <property type="project" value="TreeGrafter"/>
</dbReference>
<accession>A0A0S2Z396</accession>
<dbReference type="CDD" id="cd00170">
    <property type="entry name" value="SEC14"/>
    <property type="match status" value="1"/>
</dbReference>
<proteinExistence type="evidence at transcript level"/>
<dbReference type="GO" id="GO:0016020">
    <property type="term" value="C:membrane"/>
    <property type="evidence" value="ECO:0007669"/>
    <property type="project" value="TreeGrafter"/>
</dbReference>
<evidence type="ECO:0000313" key="2">
    <source>
        <dbReference type="EMBL" id="ALQ33309.1"/>
    </source>
</evidence>
<dbReference type="SUPFAM" id="SSF46938">
    <property type="entry name" value="CRAL/TRIO N-terminal domain"/>
    <property type="match status" value="1"/>
</dbReference>
<dbReference type="PANTHER" id="PTHR10174">
    <property type="entry name" value="ALPHA-TOCOPHEROL TRANSFER PROTEIN-RELATED"/>
    <property type="match status" value="1"/>
</dbReference>
<dbReference type="SUPFAM" id="SSF52087">
    <property type="entry name" value="CRAL/TRIO domain"/>
    <property type="match status" value="1"/>
</dbReference>
<dbReference type="RefSeq" id="XP_030029299.2">
    <property type="nucleotide sequence ID" value="XM_030173439.2"/>
</dbReference>
<evidence type="ECO:0000259" key="1">
    <source>
        <dbReference type="PROSITE" id="PS50191"/>
    </source>
</evidence>
<dbReference type="InterPro" id="IPR001251">
    <property type="entry name" value="CRAL-TRIO_dom"/>
</dbReference>
<reference evidence="2" key="1">
    <citation type="journal article" date="2015" name="Insect Biochem. Mol. Biol.">
        <title>Molecular evolution and expression of the CRAL_TRIO protein family in insects.</title>
        <authorList>
            <person name="Smith G."/>
            <person name="Briscoe A.D."/>
        </authorList>
    </citation>
    <scope>NUCLEOTIDE SEQUENCE</scope>
</reference>
<dbReference type="EMBL" id="KT943551">
    <property type="protein sequence ID" value="ALQ33309.1"/>
    <property type="molecule type" value="mRNA"/>
</dbReference>
<dbReference type="PROSITE" id="PS50191">
    <property type="entry name" value="CRAL_TRIO"/>
    <property type="match status" value="1"/>
</dbReference>
<organism evidence="2">
    <name type="scientific">Manduca sexta</name>
    <name type="common">Tobacco hawkmoth</name>
    <name type="synonym">Tobacco hornworm</name>
    <dbReference type="NCBI Taxonomy" id="7130"/>
    <lineage>
        <taxon>Eukaryota</taxon>
        <taxon>Metazoa</taxon>
        <taxon>Ecdysozoa</taxon>
        <taxon>Arthropoda</taxon>
        <taxon>Hexapoda</taxon>
        <taxon>Insecta</taxon>
        <taxon>Pterygota</taxon>
        <taxon>Neoptera</taxon>
        <taxon>Endopterygota</taxon>
        <taxon>Lepidoptera</taxon>
        <taxon>Glossata</taxon>
        <taxon>Ditrysia</taxon>
        <taxon>Bombycoidea</taxon>
        <taxon>Sphingidae</taxon>
        <taxon>Sphinginae</taxon>
        <taxon>Sphingini</taxon>
        <taxon>Manduca</taxon>
    </lineage>
</organism>
<protein>
    <submittedName>
        <fullName evidence="2">CRAL-TRIO domain-containing protein</fullName>
    </submittedName>
</protein>
<dbReference type="InterPro" id="IPR036273">
    <property type="entry name" value="CRAL/TRIO_N_dom_sf"/>
</dbReference>
<dbReference type="Gene3D" id="3.40.525.10">
    <property type="entry name" value="CRAL-TRIO lipid binding domain"/>
    <property type="match status" value="1"/>
</dbReference>
<dbReference type="AlphaFoldDB" id="A0A0S2Z396"/>
<dbReference type="GeneID" id="115446675"/>
<sequence>MTNISNNDIQFIRDWMAKEDHLPKDFTDMMIKKFLHSCYGSLEQTKQCIEKFCAGRQNMPELYTNRDPLSPRVLTANSITTVATYNVEGDEILIHQLYDPNLEKFDFYDVLKSFSLQADYWINHYPVFADGHIVLLDIQHYFLKIIPKVNIFYFRQFLLYLIEAMPVRLKQVHVFNCPSYYEKLYLLVKPVLPQEICDIIHFHPNLESLHKVIDKKYLPVELGGEAPSMKTQTEQWVNKIEESRKTYLNDNLWKGLAAKKSKSADNAMNGSFRTLSID</sequence>
<dbReference type="InterPro" id="IPR036865">
    <property type="entry name" value="CRAL-TRIO_dom_sf"/>
</dbReference>